<comment type="caution">
    <text evidence="5">The sequence shown here is derived from an EMBL/GenBank/DDBJ whole genome shotgun (WGS) entry which is preliminary data.</text>
</comment>
<name>A0A0F9SN13_9ZZZZ</name>
<dbReference type="Gene3D" id="1.10.860.10">
    <property type="entry name" value="DNAb Helicase, Chain A"/>
    <property type="match status" value="1"/>
</dbReference>
<dbReference type="Pfam" id="PF00772">
    <property type="entry name" value="DnaB"/>
    <property type="match status" value="1"/>
</dbReference>
<dbReference type="PANTHER" id="PTHR30153">
    <property type="entry name" value="REPLICATIVE DNA HELICASE DNAB"/>
    <property type="match status" value="1"/>
</dbReference>
<proteinExistence type="predicted"/>
<dbReference type="AlphaFoldDB" id="A0A0F9SN13"/>
<reference evidence="5" key="1">
    <citation type="journal article" date="2015" name="Nature">
        <title>Complex archaea that bridge the gap between prokaryotes and eukaryotes.</title>
        <authorList>
            <person name="Spang A."/>
            <person name="Saw J.H."/>
            <person name="Jorgensen S.L."/>
            <person name="Zaremba-Niedzwiedzka K."/>
            <person name="Martijn J."/>
            <person name="Lind A.E."/>
            <person name="van Eijk R."/>
            <person name="Schleper C."/>
            <person name="Guy L."/>
            <person name="Ettema T.J."/>
        </authorList>
    </citation>
    <scope>NUCLEOTIDE SEQUENCE</scope>
</reference>
<evidence type="ECO:0000259" key="4">
    <source>
        <dbReference type="Pfam" id="PF00772"/>
    </source>
</evidence>
<dbReference type="GO" id="GO:0003677">
    <property type="term" value="F:DNA binding"/>
    <property type="evidence" value="ECO:0007669"/>
    <property type="project" value="UniProtKB-KW"/>
</dbReference>
<evidence type="ECO:0000256" key="1">
    <source>
        <dbReference type="ARBA" id="ARBA00022705"/>
    </source>
</evidence>
<dbReference type="GO" id="GO:0006260">
    <property type="term" value="P:DNA replication"/>
    <property type="evidence" value="ECO:0007669"/>
    <property type="project" value="UniProtKB-KW"/>
</dbReference>
<evidence type="ECO:0000313" key="5">
    <source>
        <dbReference type="EMBL" id="KKN63757.1"/>
    </source>
</evidence>
<dbReference type="InterPro" id="IPR016136">
    <property type="entry name" value="DNA_helicase_N/primase_C"/>
</dbReference>
<dbReference type="GO" id="GO:0005829">
    <property type="term" value="C:cytosol"/>
    <property type="evidence" value="ECO:0007669"/>
    <property type="project" value="TreeGrafter"/>
</dbReference>
<dbReference type="PANTHER" id="PTHR30153:SF2">
    <property type="entry name" value="REPLICATIVE DNA HELICASE"/>
    <property type="match status" value="1"/>
</dbReference>
<protein>
    <recommendedName>
        <fullName evidence="4">DNA helicase DnaB-like N-terminal domain-containing protein</fullName>
    </recommendedName>
</protein>
<gene>
    <name evidence="5" type="ORF">LCGC14_0498610</name>
</gene>
<evidence type="ECO:0000256" key="2">
    <source>
        <dbReference type="ARBA" id="ARBA00023125"/>
    </source>
</evidence>
<dbReference type="GO" id="GO:0003678">
    <property type="term" value="F:DNA helicase activity"/>
    <property type="evidence" value="ECO:0007669"/>
    <property type="project" value="InterPro"/>
</dbReference>
<accession>A0A0F9SN13</accession>
<dbReference type="InterPro" id="IPR036185">
    <property type="entry name" value="DNA_heli_DnaB-like_N_sf"/>
</dbReference>
<dbReference type="SUPFAM" id="SSF48024">
    <property type="entry name" value="N-terminal domain of DnaB helicase"/>
    <property type="match status" value="1"/>
</dbReference>
<organism evidence="5">
    <name type="scientific">marine sediment metagenome</name>
    <dbReference type="NCBI Taxonomy" id="412755"/>
    <lineage>
        <taxon>unclassified sequences</taxon>
        <taxon>metagenomes</taxon>
        <taxon>ecological metagenomes</taxon>
    </lineage>
</organism>
<feature type="domain" description="DNA helicase DnaB-like N-terminal" evidence="4">
    <location>
        <begin position="7"/>
        <end position="115"/>
    </location>
</feature>
<feature type="region of interest" description="Disordered" evidence="3">
    <location>
        <begin position="132"/>
        <end position="155"/>
    </location>
</feature>
<evidence type="ECO:0000256" key="3">
    <source>
        <dbReference type="SAM" id="MobiDB-lite"/>
    </source>
</evidence>
<keyword evidence="1" id="KW-0235">DNA replication</keyword>
<sequence length="155" mass="16894">MPEEKLPPHDTQAESAILGSIMLFATGNREEMAEQMAGIVELKPSDFFRDKNGWIYEGILALSLQGTPPDQLILAHWLAVHDKLEAVGGPAYLIHCLAAVATCYHLKHYAGIVKDCADRRQAISRGQQMVRQAYEGGPPSPSQPTLPGYKKAGNA</sequence>
<dbReference type="GO" id="GO:0005524">
    <property type="term" value="F:ATP binding"/>
    <property type="evidence" value="ECO:0007669"/>
    <property type="project" value="InterPro"/>
</dbReference>
<keyword evidence="2" id="KW-0238">DNA-binding</keyword>
<dbReference type="EMBL" id="LAZR01000580">
    <property type="protein sequence ID" value="KKN63757.1"/>
    <property type="molecule type" value="Genomic_DNA"/>
</dbReference>
<dbReference type="InterPro" id="IPR007693">
    <property type="entry name" value="DNA_helicase_DnaB-like_N"/>
</dbReference>